<keyword evidence="5" id="KW-1185">Reference proteome</keyword>
<dbReference type="Pfam" id="PF02129">
    <property type="entry name" value="Peptidase_S15"/>
    <property type="match status" value="1"/>
</dbReference>
<reference evidence="4 5" key="1">
    <citation type="journal article" date="2015" name="Genome Announc.">
        <title>Expanding the biotechnology potential of lactobacilli through comparative genomics of 213 strains and associated genera.</title>
        <authorList>
            <person name="Sun Z."/>
            <person name="Harris H.M."/>
            <person name="McCann A."/>
            <person name="Guo C."/>
            <person name="Argimon S."/>
            <person name="Zhang W."/>
            <person name="Yang X."/>
            <person name="Jeffery I.B."/>
            <person name="Cooney J.C."/>
            <person name="Kagawa T.F."/>
            <person name="Liu W."/>
            <person name="Song Y."/>
            <person name="Salvetti E."/>
            <person name="Wrobel A."/>
            <person name="Rasinkangas P."/>
            <person name="Parkhill J."/>
            <person name="Rea M.C."/>
            <person name="O'Sullivan O."/>
            <person name="Ritari J."/>
            <person name="Douillard F.P."/>
            <person name="Paul Ross R."/>
            <person name="Yang R."/>
            <person name="Briner A.E."/>
            <person name="Felis G.E."/>
            <person name="de Vos W.M."/>
            <person name="Barrangou R."/>
            <person name="Klaenhammer T.R."/>
            <person name="Caufield P.W."/>
            <person name="Cui Y."/>
            <person name="Zhang H."/>
            <person name="O'Toole P.W."/>
        </authorList>
    </citation>
    <scope>NUCLEOTIDE SEQUENCE [LARGE SCALE GENOMIC DNA]</scope>
    <source>
        <strain evidence="4 5">DSM 18630</strain>
    </source>
</reference>
<dbReference type="InterPro" id="IPR013736">
    <property type="entry name" value="Xaa-Pro_dipept_C"/>
</dbReference>
<evidence type="ECO:0000313" key="5">
    <source>
        <dbReference type="Proteomes" id="UP000051451"/>
    </source>
</evidence>
<dbReference type="GO" id="GO:0008239">
    <property type="term" value="F:dipeptidyl-peptidase activity"/>
    <property type="evidence" value="ECO:0007669"/>
    <property type="project" value="InterPro"/>
</dbReference>
<evidence type="ECO:0000256" key="1">
    <source>
        <dbReference type="ARBA" id="ARBA00022801"/>
    </source>
</evidence>
<dbReference type="NCBIfam" id="TIGR00976">
    <property type="entry name" value="CocE_NonD"/>
    <property type="match status" value="1"/>
</dbReference>
<dbReference type="Gene3D" id="2.60.120.260">
    <property type="entry name" value="Galactose-binding domain-like"/>
    <property type="match status" value="1"/>
</dbReference>
<dbReference type="InterPro" id="IPR000383">
    <property type="entry name" value="Xaa-Pro-like_dom"/>
</dbReference>
<dbReference type="PANTHER" id="PTHR43056:SF10">
    <property type="entry name" value="COCE_NOND FAMILY, PUTATIVE (AFU_ORTHOLOGUE AFUA_7G00600)-RELATED"/>
    <property type="match status" value="1"/>
</dbReference>
<gene>
    <name evidence="4" type="ORF">FC89_GL002436</name>
</gene>
<dbReference type="InterPro" id="IPR005674">
    <property type="entry name" value="CocE/Ser_esterase"/>
</dbReference>
<dbReference type="OrthoDB" id="319764at2"/>
<dbReference type="Pfam" id="PF08530">
    <property type="entry name" value="PepX_C"/>
    <property type="match status" value="1"/>
</dbReference>
<evidence type="ECO:0000259" key="3">
    <source>
        <dbReference type="Pfam" id="PF08530"/>
    </source>
</evidence>
<accession>A0A0R1VEY5</accession>
<dbReference type="Gene3D" id="1.10.3020.20">
    <property type="match status" value="1"/>
</dbReference>
<evidence type="ECO:0000259" key="2">
    <source>
        <dbReference type="Pfam" id="PF02129"/>
    </source>
</evidence>
<comment type="caution">
    <text evidence="4">The sequence shown here is derived from an EMBL/GenBank/DDBJ whole genome shotgun (WGS) entry which is preliminary data.</text>
</comment>
<dbReference type="PANTHER" id="PTHR43056">
    <property type="entry name" value="PEPTIDASE S9 PROLYL OLIGOPEPTIDASE"/>
    <property type="match status" value="1"/>
</dbReference>
<proteinExistence type="predicted"/>
<dbReference type="AlphaFoldDB" id="A0A0R1VEY5"/>
<dbReference type="EMBL" id="AZGB01000030">
    <property type="protein sequence ID" value="KRM04033.1"/>
    <property type="molecule type" value="Genomic_DNA"/>
</dbReference>
<dbReference type="PATRIC" id="fig|1423750.3.peg.2478"/>
<dbReference type="InterPro" id="IPR029058">
    <property type="entry name" value="AB_hydrolase_fold"/>
</dbReference>
<feature type="domain" description="Xaa-Pro dipeptidyl-peptidase C-terminal" evidence="3">
    <location>
        <begin position="366"/>
        <end position="456"/>
    </location>
</feature>
<evidence type="ECO:0000313" key="4">
    <source>
        <dbReference type="EMBL" id="KRM04033.1"/>
    </source>
</evidence>
<organism evidence="4 5">
    <name type="scientific">Liquorilactobacillus ghanensis DSM 18630</name>
    <dbReference type="NCBI Taxonomy" id="1423750"/>
    <lineage>
        <taxon>Bacteria</taxon>
        <taxon>Bacillati</taxon>
        <taxon>Bacillota</taxon>
        <taxon>Bacilli</taxon>
        <taxon>Lactobacillales</taxon>
        <taxon>Lactobacillaceae</taxon>
        <taxon>Liquorilactobacillus</taxon>
    </lineage>
</organism>
<feature type="domain" description="Xaa-Pro dipeptidyl-peptidase-like" evidence="2">
    <location>
        <begin position="99"/>
        <end position="256"/>
    </location>
</feature>
<dbReference type="SUPFAM" id="SSF53474">
    <property type="entry name" value="alpha/beta-Hydrolases"/>
    <property type="match status" value="1"/>
</dbReference>
<keyword evidence="1" id="KW-0378">Hydrolase</keyword>
<dbReference type="InterPro" id="IPR050585">
    <property type="entry name" value="Xaa-Pro_dipeptidyl-ppase/CocE"/>
</dbReference>
<dbReference type="Proteomes" id="UP000051451">
    <property type="component" value="Unassembled WGS sequence"/>
</dbReference>
<name>A0A0R1VEY5_9LACO</name>
<protein>
    <submittedName>
        <fullName evidence="4">S15 family peptidase</fullName>
    </submittedName>
</protein>
<dbReference type="Gene3D" id="3.40.50.1820">
    <property type="entry name" value="alpha/beta hydrolase"/>
    <property type="match status" value="1"/>
</dbReference>
<dbReference type="STRING" id="1423750.FC89_GL002436"/>
<sequence>MENEKQLDPEILAEKKQQEREANMARFSKQKQTIDYQHADFEQKFGNDHYSVHYNKQPLSLGFRTDFYDELKPSVEIIDEDIRYDRDVKVEISQERHVYLDIYRPLNQLNNLPVIVAYTPYGKRHWHGSSVTPGLHQALGVPRGTISKMAAFEGPDPSFWCRQGYCVINVDAPGVGHSTGTNSFMTSQGGRDGAEIIDWIGSQNFSNGNVGLAGNSGLAMVQWMIAAAKPKHLVCIAPWEGTNDLYRESLCVGGIPGPAFGDMIFHDFRGPGWQEDPGYMLKEFPLMNSYWNDKRLAVENIRIPVYATAGYSHFHLHGAITGFERLKTRKKWLRLHRDFEWPDFNRSENQIDLLKFFDRYLRNIHNGWEMTPRIRLEVMDAYEYDYQTNRPEDDFPLARTKYTKYFLNAADRSLNSKAITETKTVKYDSQKEDISFNYTFVNDTELTGHFKLHLWLVLKLMMLMFLY</sequence>